<reference evidence="2" key="2">
    <citation type="submission" date="2020-02" db="EMBL/GenBank/DDBJ databases">
        <authorList>
            <person name="Gilchrist C.L.M."/>
            <person name="Chooi Y.-H."/>
        </authorList>
    </citation>
    <scope>NUCLEOTIDE SEQUENCE</scope>
    <source>
        <strain evidence="2">MST-FP2251</strain>
    </source>
</reference>
<dbReference type="Pfam" id="PF13489">
    <property type="entry name" value="Methyltransf_23"/>
    <property type="match status" value="1"/>
</dbReference>
<name>A0AAD4CRZ1_ASPNN</name>
<comment type="caution">
    <text evidence="2">The sequence shown here is derived from an EMBL/GenBank/DDBJ whole genome shotgun (WGS) entry which is preliminary data.</text>
</comment>
<dbReference type="Gene3D" id="3.40.50.150">
    <property type="entry name" value="Vaccinia Virus protein VP39"/>
    <property type="match status" value="1"/>
</dbReference>
<evidence type="ECO:0000313" key="3">
    <source>
        <dbReference type="Proteomes" id="UP001194746"/>
    </source>
</evidence>
<evidence type="ECO:0008006" key="4">
    <source>
        <dbReference type="Google" id="ProtNLM"/>
    </source>
</evidence>
<keyword evidence="1" id="KW-0808">Transferase</keyword>
<sequence>MTSLQPNPTGNERFNAEAANWDNNPSVQEATQMAFQTLQPTITALADQKRAATGASLDVLEVGCGTGLLTLRVAPLVKEIVAVDTAAGMIEMLTAKTRQPNAPRNIRPICQLLEDAEDPVLPPAAAAATSDDANPSSSSSPRRKFDLILSHLTMHHVPDLRPFLQTLLACLTPGGRVALTDFEDFGPEAIRFHPPTKLEGVERHGIPRGWIEELMTEVGFVEVRVWVGWTQDKNVEDWEDAERPTMPFPFLVCEGVRRLD</sequence>
<dbReference type="AlphaFoldDB" id="A0AAD4CRZ1"/>
<dbReference type="InterPro" id="IPR029063">
    <property type="entry name" value="SAM-dependent_MTases_sf"/>
</dbReference>
<evidence type="ECO:0000313" key="2">
    <source>
        <dbReference type="EMBL" id="KAF9891624.1"/>
    </source>
</evidence>
<proteinExistence type="predicted"/>
<protein>
    <recommendedName>
        <fullName evidence="4">S-adenosyl-L-methionine-dependent methyltransferase</fullName>
    </recommendedName>
</protein>
<dbReference type="GO" id="GO:0016740">
    <property type="term" value="F:transferase activity"/>
    <property type="evidence" value="ECO:0007669"/>
    <property type="project" value="UniProtKB-KW"/>
</dbReference>
<gene>
    <name evidence="2" type="ORF">FE257_003635</name>
</gene>
<accession>A0AAD4CRZ1</accession>
<dbReference type="CDD" id="cd02440">
    <property type="entry name" value="AdoMet_MTases"/>
    <property type="match status" value="1"/>
</dbReference>
<dbReference type="PANTHER" id="PTHR43861">
    <property type="entry name" value="TRANS-ACONITATE 2-METHYLTRANSFERASE-RELATED"/>
    <property type="match status" value="1"/>
</dbReference>
<dbReference type="SUPFAM" id="SSF53335">
    <property type="entry name" value="S-adenosyl-L-methionine-dependent methyltransferases"/>
    <property type="match status" value="1"/>
</dbReference>
<dbReference type="EMBL" id="VCAU01000017">
    <property type="protein sequence ID" value="KAF9891624.1"/>
    <property type="molecule type" value="Genomic_DNA"/>
</dbReference>
<evidence type="ECO:0000256" key="1">
    <source>
        <dbReference type="ARBA" id="ARBA00022679"/>
    </source>
</evidence>
<organism evidence="2 3">
    <name type="scientific">Aspergillus nanangensis</name>
    <dbReference type="NCBI Taxonomy" id="2582783"/>
    <lineage>
        <taxon>Eukaryota</taxon>
        <taxon>Fungi</taxon>
        <taxon>Dikarya</taxon>
        <taxon>Ascomycota</taxon>
        <taxon>Pezizomycotina</taxon>
        <taxon>Eurotiomycetes</taxon>
        <taxon>Eurotiomycetidae</taxon>
        <taxon>Eurotiales</taxon>
        <taxon>Aspergillaceae</taxon>
        <taxon>Aspergillus</taxon>
        <taxon>Aspergillus subgen. Circumdati</taxon>
    </lineage>
</organism>
<dbReference type="Proteomes" id="UP001194746">
    <property type="component" value="Unassembled WGS sequence"/>
</dbReference>
<dbReference type="PANTHER" id="PTHR43861:SF3">
    <property type="entry name" value="PUTATIVE (AFU_ORTHOLOGUE AFUA_2G14390)-RELATED"/>
    <property type="match status" value="1"/>
</dbReference>
<reference evidence="2" key="1">
    <citation type="journal article" date="2019" name="Beilstein J. Org. Chem.">
        <title>Nanangenines: drimane sesquiterpenoids as the dominant metabolite cohort of a novel Australian fungus, Aspergillus nanangensis.</title>
        <authorList>
            <person name="Lacey H.J."/>
            <person name="Gilchrist C.L.M."/>
            <person name="Crombie A."/>
            <person name="Kalaitzis J.A."/>
            <person name="Vuong D."/>
            <person name="Rutledge P.J."/>
            <person name="Turner P."/>
            <person name="Pitt J.I."/>
            <person name="Lacey E."/>
            <person name="Chooi Y.H."/>
            <person name="Piggott A.M."/>
        </authorList>
    </citation>
    <scope>NUCLEOTIDE SEQUENCE</scope>
    <source>
        <strain evidence="2">MST-FP2251</strain>
    </source>
</reference>
<keyword evidence="3" id="KW-1185">Reference proteome</keyword>